<sequence>MDIKSLLNEIMTLNNLPDYNPFINWRFSFEMSPYSEPQLSPNYRLMIDKRFMPSTGIHVSNDLRTAWMNFVIGVACYAYRTVGKEFPREFKVLLANSAVVAVLSSYLAERDISQQVLARDWNSSYNESDKDIPRQESIYELDDVLKCVPDGEWIYGLWTVENLASVNEMRCVIQQPILDFCAEIIIASMESYYFTNCFYPPKMSVTPRRIINHEWMILYGIGGENSLRRLMHIIGHWISKRHFFSVVAKLNCFQSTLIPVKALGNRKLYLTKDISSKFRGPPAGWKRTHLAYLIAKKLVQNTCIIFFEDYDLLLQLIKCYLKVCSDPYNYHVDKKYLTGSSTPTEVDDGCGLLGRLITFLKYAEPYSDLFSISYLKYENVTCEAYYDDYSVKWETLMKEFHNLNSEASIKEFLKEFLTRECFDVDCEKLIDCWGEYNVKEQIQSRISEYFKYSKKIYDKFQKLMN</sequence>
<dbReference type="Proteomes" id="UP000311919">
    <property type="component" value="Unassembled WGS sequence"/>
</dbReference>
<evidence type="ECO:0000313" key="1">
    <source>
        <dbReference type="EMBL" id="TNN10567.1"/>
    </source>
</evidence>
<dbReference type="AlphaFoldDB" id="A0A4Z2D236"/>
<organism evidence="1 2">
    <name type="scientific">Schistosoma japonicum</name>
    <name type="common">Blood fluke</name>
    <dbReference type="NCBI Taxonomy" id="6182"/>
    <lineage>
        <taxon>Eukaryota</taxon>
        <taxon>Metazoa</taxon>
        <taxon>Spiralia</taxon>
        <taxon>Lophotrochozoa</taxon>
        <taxon>Platyhelminthes</taxon>
        <taxon>Trematoda</taxon>
        <taxon>Digenea</taxon>
        <taxon>Strigeidida</taxon>
        <taxon>Schistosomatoidea</taxon>
        <taxon>Schistosomatidae</taxon>
        <taxon>Schistosoma</taxon>
    </lineage>
</organism>
<reference evidence="1 2" key="1">
    <citation type="submission" date="2019-03" db="EMBL/GenBank/DDBJ databases">
        <title>An improved genome assembly of the fluke Schistosoma japonicum.</title>
        <authorList>
            <person name="Hu W."/>
            <person name="Luo F."/>
            <person name="Yin M."/>
            <person name="Mo X."/>
            <person name="Sun C."/>
            <person name="Wu Q."/>
            <person name="Zhu B."/>
            <person name="Xiang M."/>
            <person name="Wang J."/>
            <person name="Wang Y."/>
            <person name="Zhang T."/>
            <person name="Xu B."/>
            <person name="Zheng H."/>
            <person name="Feng Z."/>
        </authorList>
    </citation>
    <scope>NUCLEOTIDE SEQUENCE [LARGE SCALE GENOMIC DNA]</scope>
    <source>
        <strain evidence="1">HuSjv2</strain>
        <tissue evidence="1">Worms</tissue>
    </source>
</reference>
<proteinExistence type="predicted"/>
<dbReference type="EMBL" id="SKCS01000353">
    <property type="protein sequence ID" value="TNN10567.1"/>
    <property type="molecule type" value="Genomic_DNA"/>
</dbReference>
<keyword evidence="2" id="KW-1185">Reference proteome</keyword>
<gene>
    <name evidence="1" type="ORF">EWB00_005263</name>
</gene>
<protein>
    <submittedName>
        <fullName evidence="1">Uncharacterized protein</fullName>
    </submittedName>
</protein>
<evidence type="ECO:0000313" key="2">
    <source>
        <dbReference type="Proteomes" id="UP000311919"/>
    </source>
</evidence>
<accession>A0A4Z2D236</accession>
<name>A0A4Z2D236_SCHJA</name>
<comment type="caution">
    <text evidence="1">The sequence shown here is derived from an EMBL/GenBank/DDBJ whole genome shotgun (WGS) entry which is preliminary data.</text>
</comment>